<evidence type="ECO:0000256" key="6">
    <source>
        <dbReference type="ARBA" id="ARBA00023136"/>
    </source>
</evidence>
<accession>F8E7Y8</accession>
<dbReference type="GO" id="GO:0005886">
    <property type="term" value="C:plasma membrane"/>
    <property type="evidence" value="ECO:0007669"/>
    <property type="project" value="UniProtKB-SubCell"/>
</dbReference>
<comment type="subcellular location">
    <subcellularLocation>
        <location evidence="1">Cell membrane</location>
        <topology evidence="1">Multi-pass membrane protein</topology>
    </subcellularLocation>
</comment>
<dbReference type="KEGG" id="fsi:Flexsi_1406"/>
<dbReference type="PANTHER" id="PTHR34229:SF1">
    <property type="entry name" value="METAL TRANSPORT PROTEIN HI_1621-RELATED"/>
    <property type="match status" value="1"/>
</dbReference>
<protein>
    <submittedName>
        <fullName evidence="9">Cobalamin (Vitamin B12) biosynthesis CbiM protein</fullName>
    </submittedName>
</protein>
<dbReference type="STRING" id="717231.Flexsi_1406"/>
<dbReference type="Pfam" id="PF01891">
    <property type="entry name" value="CbiM"/>
    <property type="match status" value="1"/>
</dbReference>
<dbReference type="Proteomes" id="UP000006621">
    <property type="component" value="Chromosome"/>
</dbReference>
<keyword evidence="10" id="KW-1185">Reference proteome</keyword>
<feature type="transmembrane region" description="Helical" evidence="7">
    <location>
        <begin position="173"/>
        <end position="197"/>
    </location>
</feature>
<dbReference type="HOGENOM" id="CLU_052508_0_1_0"/>
<evidence type="ECO:0000256" key="5">
    <source>
        <dbReference type="ARBA" id="ARBA00022989"/>
    </source>
</evidence>
<evidence type="ECO:0000313" key="9">
    <source>
        <dbReference type="EMBL" id="AEI15056.1"/>
    </source>
</evidence>
<evidence type="ECO:0000256" key="2">
    <source>
        <dbReference type="ARBA" id="ARBA00022448"/>
    </source>
</evidence>
<dbReference type="PANTHER" id="PTHR34229">
    <property type="entry name" value="METAL TRANSPORT PROTEIN HI_1621-RELATED"/>
    <property type="match status" value="1"/>
</dbReference>
<evidence type="ECO:0000256" key="3">
    <source>
        <dbReference type="ARBA" id="ARBA00022475"/>
    </source>
</evidence>
<evidence type="ECO:0000313" key="10">
    <source>
        <dbReference type="Proteomes" id="UP000006621"/>
    </source>
</evidence>
<evidence type="ECO:0000256" key="7">
    <source>
        <dbReference type="SAM" id="Phobius"/>
    </source>
</evidence>
<reference evidence="9 10" key="1">
    <citation type="journal article" date="2011" name="Stand. Genomic Sci.">
        <title>Genome sequence of the moderately thermophilic halophile Flexistipes sinusarabici strain (MAS10).</title>
        <authorList>
            <person name="Lapidus A."/>
            <person name="Chertkov O."/>
            <person name="Nolan M."/>
            <person name="Lucas S."/>
            <person name="Hammon N."/>
            <person name="Deshpande S."/>
            <person name="Cheng J.F."/>
            <person name="Tapia R."/>
            <person name="Han C."/>
            <person name="Goodwin L."/>
            <person name="Pitluck S."/>
            <person name="Liolios K."/>
            <person name="Pagani I."/>
            <person name="Ivanova N."/>
            <person name="Huntemann M."/>
            <person name="Mavromatis K."/>
            <person name="Mikhailova N."/>
            <person name="Pati A."/>
            <person name="Chen A."/>
            <person name="Palaniappan K."/>
            <person name="Land M."/>
            <person name="Hauser L."/>
            <person name="Brambilla E.M."/>
            <person name="Rohde M."/>
            <person name="Abt B."/>
            <person name="Spring S."/>
            <person name="Goker M."/>
            <person name="Bristow J."/>
            <person name="Eisen J.A."/>
            <person name="Markowitz V."/>
            <person name="Hugenholtz P."/>
            <person name="Kyrpides N.C."/>
            <person name="Klenk H.P."/>
            <person name="Woyke T."/>
        </authorList>
    </citation>
    <scope>NUCLEOTIDE SEQUENCE [LARGE SCALE GENOMIC DNA]</scope>
    <source>
        <strain evidence="10">DSM 4947 / MAS 10</strain>
    </source>
</reference>
<feature type="domain" description="PDGLE" evidence="8">
    <location>
        <begin position="218"/>
        <end position="315"/>
    </location>
</feature>
<organism evidence="9 10">
    <name type="scientific">Flexistipes sinusarabici (strain ATCC 49648 / DSM 4947 / MAS 10)</name>
    <dbReference type="NCBI Taxonomy" id="717231"/>
    <lineage>
        <taxon>Bacteria</taxon>
        <taxon>Pseudomonadati</taxon>
        <taxon>Deferribacterota</taxon>
        <taxon>Deferribacteres</taxon>
        <taxon>Deferribacterales</taxon>
        <taxon>Flexistipitaceae</taxon>
        <taxon>Flexistipes</taxon>
    </lineage>
</organism>
<feature type="transmembrane region" description="Helical" evidence="7">
    <location>
        <begin position="41"/>
        <end position="61"/>
    </location>
</feature>
<dbReference type="Pfam" id="PF13190">
    <property type="entry name" value="PDGLE"/>
    <property type="match status" value="1"/>
</dbReference>
<keyword evidence="3" id="KW-1003">Cell membrane</keyword>
<feature type="transmembrane region" description="Helical" evidence="7">
    <location>
        <begin position="73"/>
        <end position="99"/>
    </location>
</feature>
<dbReference type="InterPro" id="IPR025937">
    <property type="entry name" value="PDGLE_dom"/>
</dbReference>
<evidence type="ECO:0000256" key="1">
    <source>
        <dbReference type="ARBA" id="ARBA00004651"/>
    </source>
</evidence>
<dbReference type="OrthoDB" id="5395048at2"/>
<dbReference type="AlphaFoldDB" id="F8E7Y8"/>
<dbReference type="RefSeq" id="WP_013886538.1">
    <property type="nucleotide sequence ID" value="NC_015672.1"/>
</dbReference>
<dbReference type="Gene3D" id="1.10.1760.20">
    <property type="match status" value="1"/>
</dbReference>
<dbReference type="EMBL" id="CP002858">
    <property type="protein sequence ID" value="AEI15056.1"/>
    <property type="molecule type" value="Genomic_DNA"/>
</dbReference>
<keyword evidence="4 7" id="KW-0812">Transmembrane</keyword>
<sequence>MHMADALLSVPVGVTFWGISGAAAGYASSKLKKELKEEKTIPLMGVAGAFVFALQMVNFAIPGTGSSGHFAGGFLLALLLGRHAAFLVMSSVLLVQVLFFADGGLLALGCNIFNMAFIPSYIVYPLFKNIIDKNESKAAIWSGAFLSLWLGAVMISMQTGISGIAELPFSKMLLLMLGIHLLIAVFEGAITVGSYMFIKRYSLQAELNSEKGELKPYFGIFSVSLIIAAVVSLFASSKPDGLEWSVYNIMGRASEPHSLTGQFHNLLGTLQNKIAFLPDYSFAGGSGQWGTSVSGIVGAVIVIILASSLGYIIRKANKN</sequence>
<name>F8E7Y8_FLESM</name>
<dbReference type="InterPro" id="IPR002751">
    <property type="entry name" value="CbiM/NikMN"/>
</dbReference>
<feature type="transmembrane region" description="Helical" evidence="7">
    <location>
        <begin position="105"/>
        <end position="127"/>
    </location>
</feature>
<proteinExistence type="predicted"/>
<keyword evidence="5 7" id="KW-1133">Transmembrane helix</keyword>
<reference evidence="10" key="2">
    <citation type="submission" date="2011-06" db="EMBL/GenBank/DDBJ databases">
        <title>The complete genome of Flexistipes sinusarabici DSM 4947.</title>
        <authorList>
            <person name="Lucas S."/>
            <person name="Han J."/>
            <person name="Lapidus A."/>
            <person name="Bruce D."/>
            <person name="Goodwin L."/>
            <person name="Pitluck S."/>
            <person name="Peters L."/>
            <person name="Kyrpides N."/>
            <person name="Mavromatis K."/>
            <person name="Ivanova N."/>
            <person name="Mikhailova N."/>
            <person name="Chertkov O."/>
            <person name="Detter J.C."/>
            <person name="Tapia R."/>
            <person name="Han C."/>
            <person name="Land M."/>
            <person name="Hauser L."/>
            <person name="Markowitz V."/>
            <person name="Cheng J.-F."/>
            <person name="Hugenholtz P."/>
            <person name="Woyke T."/>
            <person name="Wu D."/>
            <person name="Spring S."/>
            <person name="Schroeder M."/>
            <person name="Brambilla E."/>
            <person name="Klenk H.-P."/>
            <person name="Eisen J.A."/>
        </authorList>
    </citation>
    <scope>NUCLEOTIDE SEQUENCE [LARGE SCALE GENOMIC DNA]</scope>
    <source>
        <strain evidence="10">DSM 4947 / MAS 10</strain>
    </source>
</reference>
<dbReference type="eggNOG" id="COG0310">
    <property type="taxonomic scope" value="Bacteria"/>
</dbReference>
<keyword evidence="6 7" id="KW-0472">Membrane</keyword>
<evidence type="ECO:0000256" key="4">
    <source>
        <dbReference type="ARBA" id="ARBA00022692"/>
    </source>
</evidence>
<evidence type="ECO:0000259" key="8">
    <source>
        <dbReference type="Pfam" id="PF13190"/>
    </source>
</evidence>
<gene>
    <name evidence="9" type="ordered locus">Flexsi_1406</name>
</gene>
<keyword evidence="2" id="KW-0813">Transport</keyword>
<feature type="transmembrane region" description="Helical" evidence="7">
    <location>
        <begin position="217"/>
        <end position="235"/>
    </location>
</feature>
<feature type="transmembrane region" description="Helical" evidence="7">
    <location>
        <begin position="289"/>
        <end position="313"/>
    </location>
</feature>
<dbReference type="GO" id="GO:0000041">
    <property type="term" value="P:transition metal ion transport"/>
    <property type="evidence" value="ECO:0007669"/>
    <property type="project" value="InterPro"/>
</dbReference>
<feature type="transmembrane region" description="Helical" evidence="7">
    <location>
        <begin position="139"/>
        <end position="161"/>
    </location>
</feature>